<dbReference type="InterPro" id="IPR011009">
    <property type="entry name" value="Kinase-like_dom_sf"/>
</dbReference>
<evidence type="ECO:0000256" key="3">
    <source>
        <dbReference type="ARBA" id="ARBA00022777"/>
    </source>
</evidence>
<evidence type="ECO:0000256" key="2">
    <source>
        <dbReference type="ARBA" id="ARBA00022741"/>
    </source>
</evidence>
<dbReference type="AlphaFoldDB" id="A0A158PMQ0"/>
<sequence length="321" mass="36947">MLSDRVELPNVIPEDSEESDYDDVPPMKAPLTRIMRRFSEDVCTRKSGSLSSEHNSRYASEMREKWRKTKSEEYEFKTRPTERMEALDEDHSDIKEIIAQLDFFSTLRYRRIGSIYGYHFEGGRLSIFRTFLPSGTVADHLKTAPLQECVAKRYFRHLLEALEFLHERNVTHGGIKTSNLLVTLSGSIQVVDITLPHSPTHDSHKRRTLLHCAPEMFKTMDSWSEISQPADIWAACCVLVAMVTRFAPFQDHFLSLSTQELHERLLEAHKPGSRSDLNYTSRTLIPTSSKDFADIVDAAYEENPTKRPRASEVSSTWIKCF</sequence>
<name>A0A158PMQ0_ANGCS</name>
<evidence type="ECO:0000256" key="5">
    <source>
        <dbReference type="SAM" id="MobiDB-lite"/>
    </source>
</evidence>
<dbReference type="InterPro" id="IPR050538">
    <property type="entry name" value="MAP_kinase_kinase_kinase"/>
</dbReference>
<proteinExistence type="predicted"/>
<dbReference type="PANTHER" id="PTHR48016:SF56">
    <property type="entry name" value="MAPKK KINASE"/>
    <property type="match status" value="1"/>
</dbReference>
<evidence type="ECO:0000313" key="7">
    <source>
        <dbReference type="EMBL" id="VDM64731.1"/>
    </source>
</evidence>
<dbReference type="InterPro" id="IPR000719">
    <property type="entry name" value="Prot_kinase_dom"/>
</dbReference>
<dbReference type="PROSITE" id="PS50011">
    <property type="entry name" value="PROTEIN_KINASE_DOM"/>
    <property type="match status" value="1"/>
</dbReference>
<organism evidence="9">
    <name type="scientific">Angiostrongylus costaricensis</name>
    <name type="common">Nematode worm</name>
    <dbReference type="NCBI Taxonomy" id="334426"/>
    <lineage>
        <taxon>Eukaryota</taxon>
        <taxon>Metazoa</taxon>
        <taxon>Ecdysozoa</taxon>
        <taxon>Nematoda</taxon>
        <taxon>Chromadorea</taxon>
        <taxon>Rhabditida</taxon>
        <taxon>Rhabditina</taxon>
        <taxon>Rhabditomorpha</taxon>
        <taxon>Strongyloidea</taxon>
        <taxon>Metastrongylidae</taxon>
        <taxon>Angiostrongylus</taxon>
    </lineage>
</organism>
<feature type="region of interest" description="Disordered" evidence="5">
    <location>
        <begin position="1"/>
        <end position="26"/>
    </location>
</feature>
<dbReference type="GO" id="GO:0004672">
    <property type="term" value="F:protein kinase activity"/>
    <property type="evidence" value="ECO:0007669"/>
    <property type="project" value="InterPro"/>
</dbReference>
<gene>
    <name evidence="7" type="ORF">ACOC_LOCUS13146</name>
</gene>
<keyword evidence="8" id="KW-1185">Reference proteome</keyword>
<dbReference type="Proteomes" id="UP000267027">
    <property type="component" value="Unassembled WGS sequence"/>
</dbReference>
<dbReference type="PANTHER" id="PTHR48016">
    <property type="entry name" value="MAP KINASE KINASE KINASE SSK2-RELATED-RELATED"/>
    <property type="match status" value="1"/>
</dbReference>
<evidence type="ECO:0000313" key="9">
    <source>
        <dbReference type="WBParaSite" id="ACOC_0001314501-mRNA-1"/>
    </source>
</evidence>
<feature type="domain" description="Protein kinase" evidence="6">
    <location>
        <begin position="39"/>
        <end position="318"/>
    </location>
</feature>
<reference evidence="9" key="1">
    <citation type="submission" date="2016-04" db="UniProtKB">
        <authorList>
            <consortium name="WormBaseParasite"/>
        </authorList>
    </citation>
    <scope>IDENTIFICATION</scope>
</reference>
<evidence type="ECO:0000259" key="6">
    <source>
        <dbReference type="PROSITE" id="PS50011"/>
    </source>
</evidence>
<keyword evidence="2" id="KW-0547">Nucleotide-binding</keyword>
<dbReference type="GO" id="GO:0005524">
    <property type="term" value="F:ATP binding"/>
    <property type="evidence" value="ECO:0007669"/>
    <property type="project" value="UniProtKB-KW"/>
</dbReference>
<evidence type="ECO:0000313" key="8">
    <source>
        <dbReference type="Proteomes" id="UP000267027"/>
    </source>
</evidence>
<protein>
    <submittedName>
        <fullName evidence="9">Protein kinase domain-containing protein</fullName>
    </submittedName>
</protein>
<dbReference type="WBParaSite" id="ACOC_0001314501-mRNA-1">
    <property type="protein sequence ID" value="ACOC_0001314501-mRNA-1"/>
    <property type="gene ID" value="ACOC_0001314501"/>
</dbReference>
<evidence type="ECO:0000256" key="1">
    <source>
        <dbReference type="ARBA" id="ARBA00022679"/>
    </source>
</evidence>
<dbReference type="Gene3D" id="1.10.510.10">
    <property type="entry name" value="Transferase(Phosphotransferase) domain 1"/>
    <property type="match status" value="1"/>
</dbReference>
<dbReference type="SMART" id="SM00220">
    <property type="entry name" value="S_TKc"/>
    <property type="match status" value="1"/>
</dbReference>
<keyword evidence="1" id="KW-0808">Transferase</keyword>
<dbReference type="STRING" id="334426.A0A158PMQ0"/>
<feature type="compositionally biased region" description="Acidic residues" evidence="5">
    <location>
        <begin position="14"/>
        <end position="23"/>
    </location>
</feature>
<dbReference type="SUPFAM" id="SSF56112">
    <property type="entry name" value="Protein kinase-like (PK-like)"/>
    <property type="match status" value="1"/>
</dbReference>
<dbReference type="OrthoDB" id="5816437at2759"/>
<accession>A0A158PMQ0</accession>
<dbReference type="EMBL" id="UYYA01005537">
    <property type="protein sequence ID" value="VDM64731.1"/>
    <property type="molecule type" value="Genomic_DNA"/>
</dbReference>
<reference evidence="7 8" key="2">
    <citation type="submission" date="2018-11" db="EMBL/GenBank/DDBJ databases">
        <authorList>
            <consortium name="Pathogen Informatics"/>
        </authorList>
    </citation>
    <scope>NUCLEOTIDE SEQUENCE [LARGE SCALE GENOMIC DNA]</scope>
    <source>
        <strain evidence="7 8">Costa Rica</strain>
    </source>
</reference>
<dbReference type="Pfam" id="PF00069">
    <property type="entry name" value="Pkinase"/>
    <property type="match status" value="1"/>
</dbReference>
<keyword evidence="3" id="KW-0418">Kinase</keyword>
<keyword evidence="4" id="KW-0067">ATP-binding</keyword>
<evidence type="ECO:0000256" key="4">
    <source>
        <dbReference type="ARBA" id="ARBA00022840"/>
    </source>
</evidence>